<reference evidence="4" key="1">
    <citation type="submission" date="2017-04" db="EMBL/GenBank/DDBJ databases">
        <authorList>
            <person name="Varghese N."/>
            <person name="Submissions S."/>
        </authorList>
    </citation>
    <scope>NUCLEOTIDE SEQUENCE [LARGE SCALE GENOMIC DNA]</scope>
    <source>
        <strain evidence="4">DSM 20463</strain>
    </source>
</reference>
<dbReference type="PROSITE" id="PS50943">
    <property type="entry name" value="HTH_CROC1"/>
    <property type="match status" value="1"/>
</dbReference>
<keyword evidence="4" id="KW-1185">Reference proteome</keyword>
<feature type="domain" description="HTH cro/C1-type" evidence="2">
    <location>
        <begin position="7"/>
        <end position="61"/>
    </location>
</feature>
<dbReference type="GO" id="GO:0003677">
    <property type="term" value="F:DNA binding"/>
    <property type="evidence" value="ECO:0007669"/>
    <property type="project" value="UniProtKB-KW"/>
</dbReference>
<dbReference type="Gene3D" id="1.10.260.40">
    <property type="entry name" value="lambda repressor-like DNA-binding domains"/>
    <property type="match status" value="1"/>
</dbReference>
<dbReference type="CDD" id="cd00093">
    <property type="entry name" value="HTH_XRE"/>
    <property type="match status" value="1"/>
</dbReference>
<sequence>MNFGEQLRRLRKDKGLTQDELGEVLGISSSTVSAYETNKVIPNEDIKNKIGDYFEINVNQLLDEDIEESYVNRNKRNLIDMELAKVLGAINALTVVSDALIADIRKSIETIDQLTDDLV</sequence>
<evidence type="ECO:0000313" key="3">
    <source>
        <dbReference type="EMBL" id="SMB90103.1"/>
    </source>
</evidence>
<evidence type="ECO:0000259" key="2">
    <source>
        <dbReference type="PROSITE" id="PS50943"/>
    </source>
</evidence>
<dbReference type="EMBL" id="FWWR01000011">
    <property type="protein sequence ID" value="SMB90103.1"/>
    <property type="molecule type" value="Genomic_DNA"/>
</dbReference>
<evidence type="ECO:0000256" key="1">
    <source>
        <dbReference type="ARBA" id="ARBA00023125"/>
    </source>
</evidence>
<dbReference type="PANTHER" id="PTHR46558">
    <property type="entry name" value="TRACRIPTIONAL REGULATORY PROTEIN-RELATED-RELATED"/>
    <property type="match status" value="1"/>
</dbReference>
<evidence type="ECO:0000313" key="4">
    <source>
        <dbReference type="Proteomes" id="UP000192368"/>
    </source>
</evidence>
<keyword evidence="1" id="KW-0238">DNA-binding</keyword>
<dbReference type="InterPro" id="IPR010982">
    <property type="entry name" value="Lambda_DNA-bd_dom_sf"/>
</dbReference>
<organism evidence="3 4">
    <name type="scientific">Peptoniphilus asaccharolyticus DSM 20463</name>
    <dbReference type="NCBI Taxonomy" id="573058"/>
    <lineage>
        <taxon>Bacteria</taxon>
        <taxon>Bacillati</taxon>
        <taxon>Bacillota</taxon>
        <taxon>Tissierellia</taxon>
        <taxon>Tissierellales</taxon>
        <taxon>Peptoniphilaceae</taxon>
        <taxon>Peptoniphilus</taxon>
    </lineage>
</organism>
<protein>
    <submittedName>
        <fullName evidence="3">Helix-turn-helix domain-containing protein</fullName>
    </submittedName>
</protein>
<dbReference type="PANTHER" id="PTHR46558:SF11">
    <property type="entry name" value="HTH-TYPE TRANSCRIPTIONAL REGULATOR XRE"/>
    <property type="match status" value="1"/>
</dbReference>
<dbReference type="STRING" id="573058.SAMN00017477_1570"/>
<dbReference type="RefSeq" id="WP_084231135.1">
    <property type="nucleotide sequence ID" value="NZ_FWWR01000011.1"/>
</dbReference>
<dbReference type="Pfam" id="PF01381">
    <property type="entry name" value="HTH_3"/>
    <property type="match status" value="1"/>
</dbReference>
<dbReference type="SUPFAM" id="SSF47413">
    <property type="entry name" value="lambda repressor-like DNA-binding domains"/>
    <property type="match status" value="1"/>
</dbReference>
<dbReference type="SMART" id="SM00530">
    <property type="entry name" value="HTH_XRE"/>
    <property type="match status" value="1"/>
</dbReference>
<dbReference type="InterPro" id="IPR001387">
    <property type="entry name" value="Cro/C1-type_HTH"/>
</dbReference>
<gene>
    <name evidence="3" type="ORF">SAMN00017477_1570</name>
</gene>
<proteinExistence type="predicted"/>
<dbReference type="OrthoDB" id="1634626at2"/>
<dbReference type="AlphaFoldDB" id="A0A1W1VA62"/>
<accession>A0A1W1VA62</accession>
<dbReference type="Proteomes" id="UP000192368">
    <property type="component" value="Unassembled WGS sequence"/>
</dbReference>
<name>A0A1W1VA62_PEPAS</name>